<gene>
    <name evidence="2" type="ORF">HXK21_03915</name>
</gene>
<dbReference type="EMBL" id="JABZGR010000008">
    <property type="protein sequence ID" value="MBF0970171.1"/>
    <property type="molecule type" value="Genomic_DNA"/>
</dbReference>
<evidence type="ECO:0000313" key="3">
    <source>
        <dbReference type="Proteomes" id="UP000704068"/>
    </source>
</evidence>
<evidence type="ECO:0000256" key="1">
    <source>
        <dbReference type="SAM" id="SignalP"/>
    </source>
</evidence>
<evidence type="ECO:0000313" key="2">
    <source>
        <dbReference type="EMBL" id="MBF0970171.1"/>
    </source>
</evidence>
<name>A0A929RXM0_9BACT</name>
<dbReference type="AlphaFoldDB" id="A0A929RXM0"/>
<sequence length="874" mass="98976">MRRILFLIVVICCVQYSFAQIPKDTITQQVLLYASKGDVRSLRPLYEKAKNQLSAPSRLYCDLVLSRAEGDKERMNACIDSLMTQYPTSLNSRVRVSLINLKAESLLKEGAYAELIDFADLQLQYMKRHRYRKQVMERLQAFKRQALCYTDGTVSGRIQGLIQQRNISELITYEEEFNKLPQTQKLLGKMLLADAFNRSKDALHYAETLLKQYPDSLSSDDFKTIFDISANHLMRNGDWPKLSQLCQSEPFYSKFPNLIKSPQIISEAYLNVGKTSLTFTRTDAALQVSRYWPLMTSAQINNQQRISLAISTAQQYTLLSTQDIRNSGLVPLNDTIVVYDWEGPIIVSPVLVPELTCGDIVFRNLLCYAVLPVDGFSRIQTSILGTNELRRLGQIEIYKEKWFVKPQTGRDNKLAHSTLHNIYWDQDGRLLVKGVHKMKDYSFILDVDFPSNTFSAANFSPLITDTTDFQLQIQFVDDESKRKMASVKLPGLSLSPVGNKDLAGIIGYPSIHSLNYAKIDFETMNFSPLSQQEDSNDSEEEVSDNTDAFLLERNLASRLLSTPSKTMRIFLRLLAARGKNDPEPIIAFADTLLHGSNKDLSENQLYLVAMEATNALALKGEYKAAVDICKKMIDSNRFSGNMLNVFMELGQIYKAAQAYERPLLKPISGASTLDYLKDEVVKIRINGKSTSAYLDPTEAYVIISEKVQHKFDIQLIYSRPNYAVGIIKQAKLGDFTLENLLCRITKENVPTTIGYNVLRLIPEVEFSNAGVILRSRTTGKGKASSIRFDDELCVQAENQADYIPFRLVRSGKNSILDYTLPPITLGKATFSKIDFVPADFSSQSPVYYKGTISIEELIRKQGKLVFDFQHMTIR</sequence>
<dbReference type="Gene3D" id="2.40.70.10">
    <property type="entry name" value="Acid Proteases"/>
    <property type="match status" value="1"/>
</dbReference>
<dbReference type="RefSeq" id="WP_303763419.1">
    <property type="nucleotide sequence ID" value="NZ_JABZGR010000008.1"/>
</dbReference>
<feature type="chain" id="PRO_5037021428" description="Tetratricopeptide repeat protein" evidence="1">
    <location>
        <begin position="20"/>
        <end position="874"/>
    </location>
</feature>
<dbReference type="InterPro" id="IPR021109">
    <property type="entry name" value="Peptidase_aspartic_dom_sf"/>
</dbReference>
<protein>
    <recommendedName>
        <fullName evidence="4">Tetratricopeptide repeat protein</fullName>
    </recommendedName>
</protein>
<dbReference type="Proteomes" id="UP000704068">
    <property type="component" value="Unassembled WGS sequence"/>
</dbReference>
<organism evidence="2 3">
    <name type="scientific">Alloprevotella tannerae</name>
    <dbReference type="NCBI Taxonomy" id="76122"/>
    <lineage>
        <taxon>Bacteria</taxon>
        <taxon>Pseudomonadati</taxon>
        <taxon>Bacteroidota</taxon>
        <taxon>Bacteroidia</taxon>
        <taxon>Bacteroidales</taxon>
        <taxon>Prevotellaceae</taxon>
        <taxon>Alloprevotella</taxon>
    </lineage>
</organism>
<evidence type="ECO:0008006" key="4">
    <source>
        <dbReference type="Google" id="ProtNLM"/>
    </source>
</evidence>
<comment type="caution">
    <text evidence="2">The sequence shown here is derived from an EMBL/GenBank/DDBJ whole genome shotgun (WGS) entry which is preliminary data.</text>
</comment>
<keyword evidence="1" id="KW-0732">Signal</keyword>
<feature type="signal peptide" evidence="1">
    <location>
        <begin position="1"/>
        <end position="19"/>
    </location>
</feature>
<proteinExistence type="predicted"/>
<accession>A0A929RXM0</accession>
<reference evidence="2" key="1">
    <citation type="submission" date="2020-04" db="EMBL/GenBank/DDBJ databases">
        <title>Deep metagenomics examines the oral microbiome during advanced dental caries in children, revealing novel taxa and co-occurrences with host molecules.</title>
        <authorList>
            <person name="Baker J.L."/>
            <person name="Morton J.T."/>
            <person name="Dinis M."/>
            <person name="Alvarez R."/>
            <person name="Tran N.C."/>
            <person name="Knight R."/>
            <person name="Edlund A."/>
        </authorList>
    </citation>
    <scope>NUCLEOTIDE SEQUENCE</scope>
    <source>
        <strain evidence="2">JCVI_34_bin.1</strain>
    </source>
</reference>